<dbReference type="GO" id="GO:0016477">
    <property type="term" value="P:cell migration"/>
    <property type="evidence" value="ECO:0007669"/>
    <property type="project" value="TreeGrafter"/>
</dbReference>
<dbReference type="GO" id="GO:0033627">
    <property type="term" value="P:cell adhesion mediated by integrin"/>
    <property type="evidence" value="ECO:0007669"/>
    <property type="project" value="TreeGrafter"/>
</dbReference>
<name>A0A1I7T5L4_9PELO</name>
<evidence type="ECO:0000313" key="6">
    <source>
        <dbReference type="WBParaSite" id="Csp11.Scaffold514.g2619.t2"/>
    </source>
</evidence>
<dbReference type="PANTHER" id="PTHR10082">
    <property type="entry name" value="INTEGRIN BETA SUBUNIT"/>
    <property type="match status" value="1"/>
</dbReference>
<dbReference type="Proteomes" id="UP000095282">
    <property type="component" value="Unplaced"/>
</dbReference>
<proteinExistence type="predicted"/>
<dbReference type="PANTHER" id="PTHR10082:SF60">
    <property type="entry name" value="INTEGRIN BETA-PS"/>
    <property type="match status" value="1"/>
</dbReference>
<dbReference type="WBParaSite" id="Csp11.Scaffold514.g2619.t2">
    <property type="protein sequence ID" value="Csp11.Scaffold514.g2619.t2"/>
    <property type="gene ID" value="Csp11.Scaffold514.g2619"/>
</dbReference>
<dbReference type="PRINTS" id="PR01186">
    <property type="entry name" value="INTEGRINB"/>
</dbReference>
<dbReference type="AlphaFoldDB" id="A0A1I7T5L4"/>
<dbReference type="InterPro" id="IPR015812">
    <property type="entry name" value="Integrin_bsu"/>
</dbReference>
<sequence>MRISIIVFLSSLALVTGESTAKELCGSSDAQQSCGQCIKAHTECAWCIDPHSFLINRCQPKSQFTNETCTPHLVYSPQTAQIKTQQNLPLETKQHDGKTIVRLQPQAVSVRLMPGHSATVSFKYLHQSDVNRKSAEPETMEIQTSDVRESPLALKFSILCEKEWKETKSCKVQNNQIVEFKIEEQEPKIEDSVPEERTSTEDSEPATTETMFTDEELEKALDDSSKTDAKTSASVQIFNIFSSLLFLAFIP</sequence>
<dbReference type="GO" id="GO:0007229">
    <property type="term" value="P:integrin-mediated signaling pathway"/>
    <property type="evidence" value="ECO:0007669"/>
    <property type="project" value="TreeGrafter"/>
</dbReference>
<evidence type="ECO:0000313" key="5">
    <source>
        <dbReference type="Proteomes" id="UP000095282"/>
    </source>
</evidence>
<evidence type="ECO:0000256" key="3">
    <source>
        <dbReference type="SAM" id="MobiDB-lite"/>
    </source>
</evidence>
<feature type="compositionally biased region" description="Basic and acidic residues" evidence="3">
    <location>
        <begin position="183"/>
        <end position="200"/>
    </location>
</feature>
<dbReference type="SUPFAM" id="SSF103575">
    <property type="entry name" value="Plexin repeat"/>
    <property type="match status" value="1"/>
</dbReference>
<evidence type="ECO:0000256" key="4">
    <source>
        <dbReference type="SAM" id="SignalP"/>
    </source>
</evidence>
<accession>A0A1I7T5L4</accession>
<dbReference type="GO" id="GO:0007160">
    <property type="term" value="P:cell-matrix adhesion"/>
    <property type="evidence" value="ECO:0007669"/>
    <property type="project" value="TreeGrafter"/>
</dbReference>
<dbReference type="GO" id="GO:0009986">
    <property type="term" value="C:cell surface"/>
    <property type="evidence" value="ECO:0007669"/>
    <property type="project" value="TreeGrafter"/>
</dbReference>
<feature type="region of interest" description="Disordered" evidence="3">
    <location>
        <begin position="183"/>
        <end position="213"/>
    </location>
</feature>
<dbReference type="STRING" id="1561998.A0A1I7T5L4"/>
<protein>
    <submittedName>
        <fullName evidence="6">PSI_integrin domain-containing protein</fullName>
    </submittedName>
</protein>
<keyword evidence="5" id="KW-1185">Reference proteome</keyword>
<dbReference type="Gene3D" id="3.30.1680.10">
    <property type="entry name" value="ligand-binding face of the semaphorins, domain 2"/>
    <property type="match status" value="1"/>
</dbReference>
<dbReference type="GO" id="GO:0005178">
    <property type="term" value="F:integrin binding"/>
    <property type="evidence" value="ECO:0007669"/>
    <property type="project" value="TreeGrafter"/>
</dbReference>
<evidence type="ECO:0000256" key="2">
    <source>
        <dbReference type="ARBA" id="ARBA00023180"/>
    </source>
</evidence>
<feature type="chain" id="PRO_5009307071" evidence="4">
    <location>
        <begin position="18"/>
        <end position="251"/>
    </location>
</feature>
<reference evidence="6" key="1">
    <citation type="submission" date="2016-11" db="UniProtKB">
        <authorList>
            <consortium name="WormBaseParasite"/>
        </authorList>
    </citation>
    <scope>IDENTIFICATION</scope>
</reference>
<organism evidence="5 6">
    <name type="scientific">Caenorhabditis tropicalis</name>
    <dbReference type="NCBI Taxonomy" id="1561998"/>
    <lineage>
        <taxon>Eukaryota</taxon>
        <taxon>Metazoa</taxon>
        <taxon>Ecdysozoa</taxon>
        <taxon>Nematoda</taxon>
        <taxon>Chromadorea</taxon>
        <taxon>Rhabditida</taxon>
        <taxon>Rhabditina</taxon>
        <taxon>Rhabditomorpha</taxon>
        <taxon>Rhabditoidea</taxon>
        <taxon>Rhabditidae</taxon>
        <taxon>Peloderinae</taxon>
        <taxon>Caenorhabditis</taxon>
    </lineage>
</organism>
<evidence type="ECO:0000256" key="1">
    <source>
        <dbReference type="ARBA" id="ARBA00023157"/>
    </source>
</evidence>
<keyword evidence="4" id="KW-0732">Signal</keyword>
<keyword evidence="2" id="KW-0325">Glycoprotein</keyword>
<dbReference type="Gene3D" id="2.60.40.1510">
    <property type="entry name" value="ntegrin, alpha v. Chain A, domain 3"/>
    <property type="match status" value="1"/>
</dbReference>
<feature type="signal peptide" evidence="4">
    <location>
        <begin position="1"/>
        <end position="17"/>
    </location>
</feature>
<dbReference type="GO" id="GO:0008305">
    <property type="term" value="C:integrin complex"/>
    <property type="evidence" value="ECO:0007669"/>
    <property type="project" value="TreeGrafter"/>
</dbReference>
<dbReference type="GO" id="GO:0005925">
    <property type="term" value="C:focal adhesion"/>
    <property type="evidence" value="ECO:0007669"/>
    <property type="project" value="TreeGrafter"/>
</dbReference>
<keyword evidence="1" id="KW-1015">Disulfide bond</keyword>
<dbReference type="GO" id="GO:0098609">
    <property type="term" value="P:cell-cell adhesion"/>
    <property type="evidence" value="ECO:0007669"/>
    <property type="project" value="TreeGrafter"/>
</dbReference>